<protein>
    <recommendedName>
        <fullName evidence="1">SUF system FeS cluster assembly SufBD core domain-containing protein</fullName>
    </recommendedName>
</protein>
<dbReference type="InterPro" id="IPR055346">
    <property type="entry name" value="Fe-S_cluster_assembly_SufBD"/>
</dbReference>
<proteinExistence type="predicted"/>
<dbReference type="STRING" id="272633.gene:10731867"/>
<dbReference type="GO" id="GO:0016226">
    <property type="term" value="P:iron-sulfur cluster assembly"/>
    <property type="evidence" value="ECO:0007669"/>
    <property type="project" value="InterPro"/>
</dbReference>
<dbReference type="AlphaFoldDB" id="Q8EV23"/>
<organism evidence="2 3">
    <name type="scientific">Malacoplasma penetrans (strain HF-2)</name>
    <name type="common">Mycoplasma penetrans</name>
    <dbReference type="NCBI Taxonomy" id="272633"/>
    <lineage>
        <taxon>Bacteria</taxon>
        <taxon>Bacillati</taxon>
        <taxon>Mycoplasmatota</taxon>
        <taxon>Mycoplasmoidales</taxon>
        <taxon>Mycoplasmoidaceae</taxon>
        <taxon>Malacoplasma</taxon>
    </lineage>
</organism>
<dbReference type="KEGG" id="mpe:MYPE7440"/>
<reference evidence="2 3" key="1">
    <citation type="journal article" date="2002" name="Nucleic Acids Res.">
        <title>The complete genomic sequence of Mycoplasma penetrans, an intracellular bacterial pathogen in humans.</title>
        <authorList>
            <person name="Sasaki Y."/>
            <person name="Ishikawa J."/>
            <person name="Yamashita A."/>
            <person name="Oshima K."/>
            <person name="Kenri T."/>
            <person name="Furuya K."/>
            <person name="Yoshino C."/>
            <person name="Horino A."/>
            <person name="Shiba T."/>
            <person name="Sasaki T."/>
            <person name="Hattori M."/>
        </authorList>
    </citation>
    <scope>NUCLEOTIDE SEQUENCE [LARGE SCALE GENOMIC DNA]</scope>
    <source>
        <strain evidence="2 3">HF-2</strain>
    </source>
</reference>
<sequence length="206" mass="23862">MNKKNNVFFLNKKNYSNKIYLDSNENLELSIIDIIKDDVYVDLDIYLLNNSTFHLVVSSLNDNFDKTFNINVHHQGNQSTSICEVFGINKNHSSTKFYLQAYIKDDSKDNYCEQKIRGVLLSDHAEIQGKPNLIIDTNNIKAKHALAIGRLNLAHLFYLQNKGIKKSDAIKLLLLSYFNVILYKIEDEHSRERLMERIFSEIGDIS</sequence>
<evidence type="ECO:0000259" key="1">
    <source>
        <dbReference type="Pfam" id="PF01458"/>
    </source>
</evidence>
<gene>
    <name evidence="2" type="ordered locus">MYPE7440</name>
</gene>
<evidence type="ECO:0000313" key="2">
    <source>
        <dbReference type="EMBL" id="BAC44538.1"/>
    </source>
</evidence>
<keyword evidence="3" id="KW-1185">Reference proteome</keyword>
<accession>Q8EV23</accession>
<dbReference type="PANTHER" id="PTHR43575">
    <property type="entry name" value="PROTEIN ABCI7, CHLOROPLASTIC"/>
    <property type="match status" value="1"/>
</dbReference>
<dbReference type="InParanoid" id="Q8EV23"/>
<feature type="domain" description="SUF system FeS cluster assembly SufBD core" evidence="1">
    <location>
        <begin position="22"/>
        <end position="174"/>
    </location>
</feature>
<dbReference type="PANTHER" id="PTHR43575:SF1">
    <property type="entry name" value="PROTEIN ABCI7, CHLOROPLASTIC"/>
    <property type="match status" value="1"/>
</dbReference>
<dbReference type="eggNOG" id="COG0719">
    <property type="taxonomic scope" value="Bacteria"/>
</dbReference>
<dbReference type="InterPro" id="IPR037284">
    <property type="entry name" value="SUF_FeS_clus_asmbl_SufBD_sf"/>
</dbReference>
<name>Q8EV23_MALP2</name>
<dbReference type="Pfam" id="PF01458">
    <property type="entry name" value="SUFBD_core"/>
    <property type="match status" value="1"/>
</dbReference>
<dbReference type="SUPFAM" id="SSF101960">
    <property type="entry name" value="Stabilizer of iron transporter SufD"/>
    <property type="match status" value="1"/>
</dbReference>
<evidence type="ECO:0000313" key="3">
    <source>
        <dbReference type="Proteomes" id="UP000002522"/>
    </source>
</evidence>
<dbReference type="HOGENOM" id="CLU_1330731_0_0_14"/>
<dbReference type="RefSeq" id="WP_011077567.1">
    <property type="nucleotide sequence ID" value="NC_004432.1"/>
</dbReference>
<dbReference type="Proteomes" id="UP000002522">
    <property type="component" value="Chromosome"/>
</dbReference>
<dbReference type="EMBL" id="BA000026">
    <property type="protein sequence ID" value="BAC44538.1"/>
    <property type="molecule type" value="Genomic_DNA"/>
</dbReference>
<dbReference type="InterPro" id="IPR000825">
    <property type="entry name" value="SUF_FeS_clus_asmbl_SufBD_core"/>
</dbReference>